<dbReference type="InterPro" id="IPR007278">
    <property type="entry name" value="DUF397"/>
</dbReference>
<dbReference type="OrthoDB" id="3539231at2"/>
<comment type="caution">
    <text evidence="2">The sequence shown here is derived from an EMBL/GenBank/DDBJ whole genome shotgun (WGS) entry which is preliminary data.</text>
</comment>
<dbReference type="AlphaFoldDB" id="A0A4R5BTQ9"/>
<feature type="domain" description="DUF397" evidence="1">
    <location>
        <begin position="3"/>
        <end position="55"/>
    </location>
</feature>
<evidence type="ECO:0000259" key="1">
    <source>
        <dbReference type="Pfam" id="PF04149"/>
    </source>
</evidence>
<evidence type="ECO:0000313" key="3">
    <source>
        <dbReference type="Proteomes" id="UP000295578"/>
    </source>
</evidence>
<gene>
    <name evidence="2" type="ORF">E1293_05770</name>
</gene>
<accession>A0A4R5BTQ9</accession>
<name>A0A4R5BTQ9_9ACTN</name>
<protein>
    <submittedName>
        <fullName evidence="2">DUF397 domain-containing protein</fullName>
    </submittedName>
</protein>
<dbReference type="Pfam" id="PF04149">
    <property type="entry name" value="DUF397"/>
    <property type="match status" value="1"/>
</dbReference>
<evidence type="ECO:0000313" key="2">
    <source>
        <dbReference type="EMBL" id="TDD88903.1"/>
    </source>
</evidence>
<sequence length="61" mass="6451">MIHWRKSSYSQASGGECVEVSTNTAALLVRDSKDPKGPWLVLEPGALAALVGQIKSGVLDL</sequence>
<reference evidence="2 3" key="1">
    <citation type="submission" date="2019-03" db="EMBL/GenBank/DDBJ databases">
        <title>Draft genome sequences of novel Actinobacteria.</title>
        <authorList>
            <person name="Sahin N."/>
            <person name="Ay H."/>
            <person name="Saygin H."/>
        </authorList>
    </citation>
    <scope>NUCLEOTIDE SEQUENCE [LARGE SCALE GENOMIC DNA]</scope>
    <source>
        <strain evidence="2 3">DSM 45941</strain>
    </source>
</reference>
<keyword evidence="3" id="KW-1185">Reference proteome</keyword>
<dbReference type="EMBL" id="SMKY01000015">
    <property type="protein sequence ID" value="TDD88903.1"/>
    <property type="molecule type" value="Genomic_DNA"/>
</dbReference>
<dbReference type="Proteomes" id="UP000295578">
    <property type="component" value="Unassembled WGS sequence"/>
</dbReference>
<proteinExistence type="predicted"/>
<organism evidence="2 3">
    <name type="scientific">Actinomadura darangshiensis</name>
    <dbReference type="NCBI Taxonomy" id="705336"/>
    <lineage>
        <taxon>Bacteria</taxon>
        <taxon>Bacillati</taxon>
        <taxon>Actinomycetota</taxon>
        <taxon>Actinomycetes</taxon>
        <taxon>Streptosporangiales</taxon>
        <taxon>Thermomonosporaceae</taxon>
        <taxon>Actinomadura</taxon>
    </lineage>
</organism>
<dbReference type="RefSeq" id="WP_132194564.1">
    <property type="nucleotide sequence ID" value="NZ_SMKY01000015.1"/>
</dbReference>